<accession>A0A1R2CPC9</accession>
<evidence type="ECO:0000259" key="9">
    <source>
        <dbReference type="Pfam" id="PF01529"/>
    </source>
</evidence>
<evidence type="ECO:0000313" key="10">
    <source>
        <dbReference type="EMBL" id="OMJ90866.1"/>
    </source>
</evidence>
<keyword evidence="8" id="KW-0808">Transferase</keyword>
<evidence type="ECO:0000256" key="6">
    <source>
        <dbReference type="ARBA" id="ARBA00023136"/>
    </source>
</evidence>
<dbReference type="SUPFAM" id="SSF48403">
    <property type="entry name" value="Ankyrin repeat"/>
    <property type="match status" value="1"/>
</dbReference>
<comment type="catalytic activity">
    <reaction evidence="8">
        <text>L-cysteinyl-[protein] + hexadecanoyl-CoA = S-hexadecanoyl-L-cysteinyl-[protein] + CoA</text>
        <dbReference type="Rhea" id="RHEA:36683"/>
        <dbReference type="Rhea" id="RHEA-COMP:10131"/>
        <dbReference type="Rhea" id="RHEA-COMP:11032"/>
        <dbReference type="ChEBI" id="CHEBI:29950"/>
        <dbReference type="ChEBI" id="CHEBI:57287"/>
        <dbReference type="ChEBI" id="CHEBI:57379"/>
        <dbReference type="ChEBI" id="CHEBI:74151"/>
        <dbReference type="EC" id="2.3.1.225"/>
    </reaction>
</comment>
<evidence type="ECO:0000256" key="2">
    <source>
        <dbReference type="ARBA" id="ARBA00022692"/>
    </source>
</evidence>
<dbReference type="Pfam" id="PF12796">
    <property type="entry name" value="Ank_2"/>
    <property type="match status" value="2"/>
</dbReference>
<dbReference type="SMART" id="SM00248">
    <property type="entry name" value="ANK"/>
    <property type="match status" value="6"/>
</dbReference>
<comment type="domain">
    <text evidence="8">The DHHC domain is required for palmitoyltransferase activity.</text>
</comment>
<dbReference type="PANTHER" id="PTHR24161:SF85">
    <property type="entry name" value="PALMITOYLTRANSFERASE HIP14"/>
    <property type="match status" value="1"/>
</dbReference>
<evidence type="ECO:0000256" key="8">
    <source>
        <dbReference type="RuleBase" id="RU079119"/>
    </source>
</evidence>
<name>A0A1R2CPC9_9CILI</name>
<dbReference type="InterPro" id="IPR002110">
    <property type="entry name" value="Ankyrin_rpt"/>
</dbReference>
<evidence type="ECO:0000256" key="5">
    <source>
        <dbReference type="ARBA" id="ARBA00023043"/>
    </source>
</evidence>
<gene>
    <name evidence="10" type="ORF">SteCoe_6743</name>
</gene>
<comment type="subcellular location">
    <subcellularLocation>
        <location evidence="1">Membrane</location>
        <topology evidence="1">Multi-pass membrane protein</topology>
    </subcellularLocation>
</comment>
<dbReference type="PANTHER" id="PTHR24161">
    <property type="entry name" value="ANK_REP_REGION DOMAIN-CONTAINING PROTEIN-RELATED"/>
    <property type="match status" value="1"/>
</dbReference>
<comment type="similarity">
    <text evidence="8">Belongs to the DHHC palmitoyltransferase family.</text>
</comment>
<evidence type="ECO:0000256" key="4">
    <source>
        <dbReference type="ARBA" id="ARBA00022989"/>
    </source>
</evidence>
<dbReference type="GO" id="GO:0016020">
    <property type="term" value="C:membrane"/>
    <property type="evidence" value="ECO:0007669"/>
    <property type="project" value="UniProtKB-SubCell"/>
</dbReference>
<feature type="repeat" description="ANK" evidence="7">
    <location>
        <begin position="78"/>
        <end position="110"/>
    </location>
</feature>
<evidence type="ECO:0000256" key="7">
    <source>
        <dbReference type="PROSITE-ProRule" id="PRU00023"/>
    </source>
</evidence>
<evidence type="ECO:0000256" key="3">
    <source>
        <dbReference type="ARBA" id="ARBA00022737"/>
    </source>
</evidence>
<dbReference type="EC" id="2.3.1.225" evidence="8"/>
<keyword evidence="4 8" id="KW-1133">Transmembrane helix</keyword>
<sequence>MSDFPIVSVTEGSEQDLEIKLSAYKKSLIAYKDASGNTVLHTSLQNEKMGFIKILIENEKNYSTPNEITNWVNEVNQDGYSVLHLSVSKGILTLVRLLIQYGASTDIKTPMGLDVVHLAAQGDFPQLIAYFVEIGLNLESIDSRGLTPLHWASYMGAYHSALVLCSCRVSRNTKDLEGHTPLHLAVVGNNLRCVKLLVIKGAIKDIKDSQGKTPMDHAVINRHKNIIDSLKNNTFLEIMGFKPNITPFATSLWPFVILMGILISSFIIVGIFCATCNLYTDNREGSYLFAITSTIVVCLMIYIVNSDPGFLQKKPNTKLTELYYNHKPGEICPDCGIVKVLRSRHCHQCHRCVKKFDHHCQWMNNCIGAKNLGIFYGFILTLWFNIIIGIWLCCSVLASAKDDNDGDDIPLITSKVIGGISIFIELFMFFPVSYLLWTHTKNFISGLTTNERMSAGSKASKNTKGCLGNCGDMCCNSSKDEEDAIAGRFDSTSSENFLEVSLQETK</sequence>
<dbReference type="Gene3D" id="1.25.40.20">
    <property type="entry name" value="Ankyrin repeat-containing domain"/>
    <property type="match status" value="1"/>
</dbReference>
<feature type="domain" description="Palmitoyltransferase DHHC" evidence="9">
    <location>
        <begin position="327"/>
        <end position="454"/>
    </location>
</feature>
<feature type="repeat" description="ANK" evidence="7">
    <location>
        <begin position="177"/>
        <end position="209"/>
    </location>
</feature>
<dbReference type="InterPro" id="IPR001594">
    <property type="entry name" value="Palmitoyltrfase_DHHC"/>
</dbReference>
<protein>
    <recommendedName>
        <fullName evidence="8">Palmitoyltransferase</fullName>
        <ecNumber evidence="8">2.3.1.225</ecNumber>
    </recommendedName>
</protein>
<dbReference type="PROSITE" id="PS50216">
    <property type="entry name" value="DHHC"/>
    <property type="match status" value="1"/>
</dbReference>
<feature type="transmembrane region" description="Helical" evidence="8">
    <location>
        <begin position="418"/>
        <end position="437"/>
    </location>
</feature>
<keyword evidence="2 8" id="KW-0812">Transmembrane</keyword>
<dbReference type="PROSITE" id="PS50297">
    <property type="entry name" value="ANK_REP_REGION"/>
    <property type="match status" value="2"/>
</dbReference>
<feature type="transmembrane region" description="Helical" evidence="8">
    <location>
        <begin position="286"/>
        <end position="304"/>
    </location>
</feature>
<dbReference type="Pfam" id="PF01529">
    <property type="entry name" value="DHHC"/>
    <property type="match status" value="1"/>
</dbReference>
<keyword evidence="5 7" id="KW-0040">ANK repeat</keyword>
<organism evidence="10 11">
    <name type="scientific">Stentor coeruleus</name>
    <dbReference type="NCBI Taxonomy" id="5963"/>
    <lineage>
        <taxon>Eukaryota</taxon>
        <taxon>Sar</taxon>
        <taxon>Alveolata</taxon>
        <taxon>Ciliophora</taxon>
        <taxon>Postciliodesmatophora</taxon>
        <taxon>Heterotrichea</taxon>
        <taxon>Heterotrichida</taxon>
        <taxon>Stentoridae</taxon>
        <taxon>Stentor</taxon>
    </lineage>
</organism>
<keyword evidence="6 8" id="KW-0472">Membrane</keyword>
<dbReference type="GO" id="GO:0019706">
    <property type="term" value="F:protein-cysteine S-palmitoyltransferase activity"/>
    <property type="evidence" value="ECO:0007669"/>
    <property type="project" value="UniProtKB-EC"/>
</dbReference>
<feature type="transmembrane region" description="Helical" evidence="8">
    <location>
        <begin position="373"/>
        <end position="398"/>
    </location>
</feature>
<dbReference type="Proteomes" id="UP000187209">
    <property type="component" value="Unassembled WGS sequence"/>
</dbReference>
<keyword evidence="8" id="KW-0012">Acyltransferase</keyword>
<comment type="caution">
    <text evidence="10">The sequence shown here is derived from an EMBL/GenBank/DDBJ whole genome shotgun (WGS) entry which is preliminary data.</text>
</comment>
<feature type="transmembrane region" description="Helical" evidence="8">
    <location>
        <begin position="252"/>
        <end position="280"/>
    </location>
</feature>
<dbReference type="InterPro" id="IPR036770">
    <property type="entry name" value="Ankyrin_rpt-contain_sf"/>
</dbReference>
<evidence type="ECO:0000313" key="11">
    <source>
        <dbReference type="Proteomes" id="UP000187209"/>
    </source>
</evidence>
<keyword evidence="11" id="KW-1185">Reference proteome</keyword>
<dbReference type="PROSITE" id="PS50088">
    <property type="entry name" value="ANK_REPEAT"/>
    <property type="match status" value="2"/>
</dbReference>
<keyword evidence="3" id="KW-0677">Repeat</keyword>
<evidence type="ECO:0000256" key="1">
    <source>
        <dbReference type="ARBA" id="ARBA00004141"/>
    </source>
</evidence>
<reference evidence="10 11" key="1">
    <citation type="submission" date="2016-11" db="EMBL/GenBank/DDBJ databases">
        <title>The macronuclear genome of Stentor coeruleus: a giant cell with tiny introns.</title>
        <authorList>
            <person name="Slabodnick M."/>
            <person name="Ruby J.G."/>
            <person name="Reiff S.B."/>
            <person name="Swart E.C."/>
            <person name="Gosai S."/>
            <person name="Prabakaran S."/>
            <person name="Witkowska E."/>
            <person name="Larue G.E."/>
            <person name="Fisher S."/>
            <person name="Freeman R.M."/>
            <person name="Gunawardena J."/>
            <person name="Chu W."/>
            <person name="Stover N.A."/>
            <person name="Gregory B.D."/>
            <person name="Nowacki M."/>
            <person name="Derisi J."/>
            <person name="Roy S.W."/>
            <person name="Marshall W.F."/>
            <person name="Sood P."/>
        </authorList>
    </citation>
    <scope>NUCLEOTIDE SEQUENCE [LARGE SCALE GENOMIC DNA]</scope>
    <source>
        <strain evidence="10">WM001</strain>
    </source>
</reference>
<dbReference type="OrthoDB" id="163438at2759"/>
<dbReference type="AlphaFoldDB" id="A0A1R2CPC9"/>
<proteinExistence type="inferred from homology"/>
<dbReference type="EMBL" id="MPUH01000094">
    <property type="protein sequence ID" value="OMJ90866.1"/>
    <property type="molecule type" value="Genomic_DNA"/>
</dbReference>